<evidence type="ECO:0000313" key="7">
    <source>
        <dbReference type="Proteomes" id="UP001138751"/>
    </source>
</evidence>
<dbReference type="AlphaFoldDB" id="A0A9X9X3R5"/>
<dbReference type="InterPro" id="IPR036390">
    <property type="entry name" value="WH_DNA-bd_sf"/>
</dbReference>
<organism evidence="6 7">
    <name type="scientific">Neoroseomonas soli</name>
    <dbReference type="NCBI Taxonomy" id="1081025"/>
    <lineage>
        <taxon>Bacteria</taxon>
        <taxon>Pseudomonadati</taxon>
        <taxon>Pseudomonadota</taxon>
        <taxon>Alphaproteobacteria</taxon>
        <taxon>Acetobacterales</taxon>
        <taxon>Acetobacteraceae</taxon>
        <taxon>Neoroseomonas</taxon>
    </lineage>
</organism>
<accession>A0A9X9X3R5</accession>
<dbReference type="EMBL" id="JAAEDM010000108">
    <property type="protein sequence ID" value="MBR0674044.1"/>
    <property type="molecule type" value="Genomic_DNA"/>
</dbReference>
<feature type="compositionally biased region" description="Acidic residues" evidence="5">
    <location>
        <begin position="284"/>
        <end position="302"/>
    </location>
</feature>
<keyword evidence="4" id="KW-0131">Cell cycle</keyword>
<dbReference type="SUPFAM" id="SSF46785">
    <property type="entry name" value="Winged helix' DNA-binding domain"/>
    <property type="match status" value="2"/>
</dbReference>
<reference evidence="6" key="1">
    <citation type="submission" date="2020-01" db="EMBL/GenBank/DDBJ databases">
        <authorList>
            <person name="Rat A."/>
        </authorList>
    </citation>
    <scope>NUCLEOTIDE SEQUENCE</scope>
    <source>
        <strain evidence="6">LMG 31231</strain>
    </source>
</reference>
<feature type="compositionally biased region" description="Pro residues" evidence="5">
    <location>
        <begin position="270"/>
        <end position="280"/>
    </location>
</feature>
<name>A0A9X9X3R5_9PROT</name>
<keyword evidence="2" id="KW-0132">Cell division</keyword>
<dbReference type="GO" id="GO:0051301">
    <property type="term" value="P:cell division"/>
    <property type="evidence" value="ECO:0007669"/>
    <property type="project" value="UniProtKB-KW"/>
</dbReference>
<keyword evidence="1" id="KW-0963">Cytoplasm</keyword>
<evidence type="ECO:0000256" key="3">
    <source>
        <dbReference type="ARBA" id="ARBA00022829"/>
    </source>
</evidence>
<evidence type="ECO:0000256" key="2">
    <source>
        <dbReference type="ARBA" id="ARBA00022618"/>
    </source>
</evidence>
<proteinExistence type="predicted"/>
<dbReference type="Pfam" id="PF04079">
    <property type="entry name" value="SMC_ScpB"/>
    <property type="match status" value="1"/>
</dbReference>
<comment type="caution">
    <text evidence="6">The sequence shown here is derived from an EMBL/GenBank/DDBJ whole genome shotgun (WGS) entry which is preliminary data.</text>
</comment>
<feature type="region of interest" description="Disordered" evidence="5">
    <location>
        <begin position="1"/>
        <end position="61"/>
    </location>
</feature>
<protein>
    <submittedName>
        <fullName evidence="6">SMC-Scp complex subunit ScpB</fullName>
    </submittedName>
</protein>
<dbReference type="NCBIfam" id="TIGR00281">
    <property type="entry name" value="SMC-Scp complex subunit ScpB"/>
    <property type="match status" value="1"/>
</dbReference>
<dbReference type="PANTHER" id="PTHR34298:SF2">
    <property type="entry name" value="SEGREGATION AND CONDENSATION PROTEIN B"/>
    <property type="match status" value="1"/>
</dbReference>
<evidence type="ECO:0000313" key="6">
    <source>
        <dbReference type="EMBL" id="MBR0674044.1"/>
    </source>
</evidence>
<sequence length="342" mass="34664">MRGPAVATSVDVPADGAEPAAPGTLASAGPDAATPDPAGHDAPAPDIPAEPEPEPEPADPETIAAGTFAAEAAAPATNDGEPDPALLAEGVRIAEALIFASDRPVTPAVLANVLPEGLSAAMVAAALFSACEGRGVVLTEVAGGWAFRTAPDLAQRLTKVVQAPRRLPRAAMEALSVIAYHQPCTRGEIEEIRGASLAQTTLEALLELGLIAPRGRREVPGRPTLWGTTPKFLEQFALKALSDLPRKEELVTAETGPALPLPSLTARPGRPAPPAEPAPAEPAAEAEPDEEPLPPESGDDEPAPPAEPTSAEPAANEEHPPRAAADDAPTSPAADTPSGAAS</sequence>
<reference evidence="6" key="2">
    <citation type="journal article" date="2021" name="Syst. Appl. Microbiol.">
        <title>Roseomonas hellenica sp. nov., isolated from roots of wild-growing Alkanna tinctoria.</title>
        <authorList>
            <person name="Rat A."/>
            <person name="Naranjo H.D."/>
            <person name="Lebbe L."/>
            <person name="Cnockaert M."/>
            <person name="Krigas N."/>
            <person name="Grigoriadou K."/>
            <person name="Maloupa E."/>
            <person name="Willems A."/>
        </authorList>
    </citation>
    <scope>NUCLEOTIDE SEQUENCE</scope>
    <source>
        <strain evidence="6">LMG 31231</strain>
    </source>
</reference>
<feature type="compositionally biased region" description="Low complexity" evidence="5">
    <location>
        <begin position="326"/>
        <end position="342"/>
    </location>
</feature>
<dbReference type="GO" id="GO:0051304">
    <property type="term" value="P:chromosome separation"/>
    <property type="evidence" value="ECO:0007669"/>
    <property type="project" value="InterPro"/>
</dbReference>
<keyword evidence="3" id="KW-0159">Chromosome partition</keyword>
<dbReference type="PANTHER" id="PTHR34298">
    <property type="entry name" value="SEGREGATION AND CONDENSATION PROTEIN B"/>
    <property type="match status" value="1"/>
</dbReference>
<gene>
    <name evidence="6" type="primary">scpB</name>
    <name evidence="6" type="ORF">GXW76_22930</name>
</gene>
<feature type="region of interest" description="Disordered" evidence="5">
    <location>
        <begin position="252"/>
        <end position="342"/>
    </location>
</feature>
<dbReference type="InterPro" id="IPR036388">
    <property type="entry name" value="WH-like_DNA-bd_sf"/>
</dbReference>
<keyword evidence="7" id="KW-1185">Reference proteome</keyword>
<evidence type="ECO:0000256" key="5">
    <source>
        <dbReference type="SAM" id="MobiDB-lite"/>
    </source>
</evidence>
<dbReference type="Proteomes" id="UP001138751">
    <property type="component" value="Unassembled WGS sequence"/>
</dbReference>
<feature type="compositionally biased region" description="Basic and acidic residues" evidence="5">
    <location>
        <begin position="316"/>
        <end position="325"/>
    </location>
</feature>
<dbReference type="Gene3D" id="1.10.10.10">
    <property type="entry name" value="Winged helix-like DNA-binding domain superfamily/Winged helix DNA-binding domain"/>
    <property type="match status" value="2"/>
</dbReference>
<feature type="compositionally biased region" description="Low complexity" evidence="5">
    <location>
        <begin position="26"/>
        <end position="44"/>
    </location>
</feature>
<feature type="compositionally biased region" description="Acidic residues" evidence="5">
    <location>
        <begin position="49"/>
        <end position="59"/>
    </location>
</feature>
<evidence type="ECO:0000256" key="4">
    <source>
        <dbReference type="ARBA" id="ARBA00023306"/>
    </source>
</evidence>
<evidence type="ECO:0000256" key="1">
    <source>
        <dbReference type="ARBA" id="ARBA00022490"/>
    </source>
</evidence>
<dbReference type="InterPro" id="IPR005234">
    <property type="entry name" value="ScpB_csome_segregation"/>
</dbReference>